<keyword evidence="7" id="KW-1185">Reference proteome</keyword>
<evidence type="ECO:0000256" key="3">
    <source>
        <dbReference type="ARBA" id="ARBA00022741"/>
    </source>
</evidence>
<keyword evidence="2" id="KW-0813">Transport</keyword>
<evidence type="ECO:0000256" key="1">
    <source>
        <dbReference type="ARBA" id="ARBA00005417"/>
    </source>
</evidence>
<dbReference type="InterPro" id="IPR003593">
    <property type="entry name" value="AAA+_ATPase"/>
</dbReference>
<accession>A0A2N3PYH4</accession>
<dbReference type="CDD" id="cd03220">
    <property type="entry name" value="ABC_KpsT_Wzt"/>
    <property type="match status" value="1"/>
</dbReference>
<comment type="similarity">
    <text evidence="1">Belongs to the ABC transporter superfamily.</text>
</comment>
<protein>
    <submittedName>
        <fullName evidence="6">Sugar ABC transporter ATP-binding protein</fullName>
    </submittedName>
</protein>
<organism evidence="6 7">
    <name type="scientific">Telmatospirillum siberiense</name>
    <dbReference type="NCBI Taxonomy" id="382514"/>
    <lineage>
        <taxon>Bacteria</taxon>
        <taxon>Pseudomonadati</taxon>
        <taxon>Pseudomonadota</taxon>
        <taxon>Alphaproteobacteria</taxon>
        <taxon>Rhodospirillales</taxon>
        <taxon>Rhodospirillaceae</taxon>
        <taxon>Telmatospirillum</taxon>
    </lineage>
</organism>
<dbReference type="InterPro" id="IPR050683">
    <property type="entry name" value="Bact_Polysacc_Export_ATP-bd"/>
</dbReference>
<evidence type="ECO:0000313" key="7">
    <source>
        <dbReference type="Proteomes" id="UP000233293"/>
    </source>
</evidence>
<evidence type="ECO:0000259" key="5">
    <source>
        <dbReference type="PROSITE" id="PS50893"/>
    </source>
</evidence>
<comment type="caution">
    <text evidence="6">The sequence shown here is derived from an EMBL/GenBank/DDBJ whole genome shotgun (WGS) entry which is preliminary data.</text>
</comment>
<dbReference type="Proteomes" id="UP000233293">
    <property type="component" value="Unassembled WGS sequence"/>
</dbReference>
<evidence type="ECO:0000256" key="4">
    <source>
        <dbReference type="ARBA" id="ARBA00022840"/>
    </source>
</evidence>
<dbReference type="InterPro" id="IPR027417">
    <property type="entry name" value="P-loop_NTPase"/>
</dbReference>
<dbReference type="GO" id="GO:0005524">
    <property type="term" value="F:ATP binding"/>
    <property type="evidence" value="ECO:0007669"/>
    <property type="project" value="UniProtKB-KW"/>
</dbReference>
<keyword evidence="3" id="KW-0547">Nucleotide-binding</keyword>
<dbReference type="SMART" id="SM00382">
    <property type="entry name" value="AAA"/>
    <property type="match status" value="1"/>
</dbReference>
<gene>
    <name evidence="6" type="ORF">CWS72_07440</name>
</gene>
<dbReference type="InterPro" id="IPR015860">
    <property type="entry name" value="ABC_transpr_TagH-like"/>
</dbReference>
<dbReference type="InterPro" id="IPR003439">
    <property type="entry name" value="ABC_transporter-like_ATP-bd"/>
</dbReference>
<dbReference type="AlphaFoldDB" id="A0A2N3PYH4"/>
<dbReference type="GO" id="GO:0016887">
    <property type="term" value="F:ATP hydrolysis activity"/>
    <property type="evidence" value="ECO:0007669"/>
    <property type="project" value="InterPro"/>
</dbReference>
<dbReference type="Pfam" id="PF00005">
    <property type="entry name" value="ABC_tran"/>
    <property type="match status" value="1"/>
</dbReference>
<name>A0A2N3PYH4_9PROT</name>
<dbReference type="EMBL" id="PIUM01000005">
    <property type="protein sequence ID" value="PKU25411.1"/>
    <property type="molecule type" value="Genomic_DNA"/>
</dbReference>
<dbReference type="SUPFAM" id="SSF52540">
    <property type="entry name" value="P-loop containing nucleoside triphosphate hydrolases"/>
    <property type="match status" value="1"/>
</dbReference>
<dbReference type="RefSeq" id="WP_101249935.1">
    <property type="nucleotide sequence ID" value="NZ_PIUM01000005.1"/>
</dbReference>
<dbReference type="PROSITE" id="PS50893">
    <property type="entry name" value="ABC_TRANSPORTER_2"/>
    <property type="match status" value="1"/>
</dbReference>
<keyword evidence="4 6" id="KW-0067">ATP-binding</keyword>
<feature type="domain" description="ABC transporter" evidence="5">
    <location>
        <begin position="31"/>
        <end position="253"/>
    </location>
</feature>
<evidence type="ECO:0000256" key="2">
    <source>
        <dbReference type="ARBA" id="ARBA00022448"/>
    </source>
</evidence>
<dbReference type="PANTHER" id="PTHR46743">
    <property type="entry name" value="TEICHOIC ACIDS EXPORT ATP-BINDING PROTEIN TAGH"/>
    <property type="match status" value="1"/>
</dbReference>
<proteinExistence type="inferred from homology"/>
<reference evidence="7" key="1">
    <citation type="submission" date="2017-12" db="EMBL/GenBank/DDBJ databases">
        <title>Draft genome sequence of Telmatospirillum siberiense 26-4b1T, an acidotolerant peatland alphaproteobacterium potentially involved in sulfur cycling.</title>
        <authorList>
            <person name="Hausmann B."/>
            <person name="Pjevac P."/>
            <person name="Schreck K."/>
            <person name="Herbold C.W."/>
            <person name="Daims H."/>
            <person name="Wagner M."/>
            <person name="Pester M."/>
            <person name="Loy A."/>
        </authorList>
    </citation>
    <scope>NUCLEOTIDE SEQUENCE [LARGE SCALE GENOMIC DNA]</scope>
    <source>
        <strain evidence="7">26-4b1</strain>
    </source>
</reference>
<dbReference type="GO" id="GO:0140359">
    <property type="term" value="F:ABC-type transporter activity"/>
    <property type="evidence" value="ECO:0007669"/>
    <property type="project" value="InterPro"/>
</dbReference>
<dbReference type="Gene3D" id="3.40.50.300">
    <property type="entry name" value="P-loop containing nucleotide triphosphate hydrolases"/>
    <property type="match status" value="1"/>
</dbReference>
<sequence>MSFLRLRNVSIHFPIYQGGSRSLKKTVLASTSRGNLARDAAERIIVRALDSVDLDIESGDRLALIGPNGSGKSTMLRTLAGIYEPTSGDLYAEGRICSLLDSTVGMNPDATGQENIVLRGMYLGIHPASMAQYVDEIAEFTELGDYLEMPVRTYSAGMAIRLAFGISTCICPDILLMDEWLAAGDTHFLDKAQRRLESFVRESSLLVLASHSLPLLEKWCNHAVFLYQGRIVAQGTVKDVWQEYEETVAAGRAA</sequence>
<dbReference type="OrthoDB" id="9778870at2"/>
<dbReference type="PANTHER" id="PTHR46743:SF2">
    <property type="entry name" value="TEICHOIC ACIDS EXPORT ATP-BINDING PROTEIN TAGH"/>
    <property type="match status" value="1"/>
</dbReference>
<dbReference type="GO" id="GO:0016020">
    <property type="term" value="C:membrane"/>
    <property type="evidence" value="ECO:0007669"/>
    <property type="project" value="InterPro"/>
</dbReference>
<evidence type="ECO:0000313" key="6">
    <source>
        <dbReference type="EMBL" id="PKU25411.1"/>
    </source>
</evidence>